<keyword evidence="2 5" id="KW-0238">DNA-binding</keyword>
<evidence type="ECO:0000256" key="2">
    <source>
        <dbReference type="ARBA" id="ARBA00023125"/>
    </source>
</evidence>
<reference evidence="5 6" key="1">
    <citation type="submission" date="2020-04" db="EMBL/GenBank/DDBJ databases">
        <title>Molecular characterization of pseudomonads from Agaricus bisporus reveal novel blotch 2 pathogens in Western Europe.</title>
        <authorList>
            <person name="Taparia T."/>
            <person name="Krijger M."/>
            <person name="Haynes E."/>
            <person name="Elpinstone J.G."/>
            <person name="Noble R."/>
            <person name="Van Der Wolf J."/>
        </authorList>
    </citation>
    <scope>NUCLEOTIDE SEQUENCE [LARGE SCALE GENOMIC DNA]</scope>
    <source>
        <strain evidence="5 6">F1001</strain>
    </source>
</reference>
<gene>
    <name evidence="5" type="ORF">HX829_08525</name>
</gene>
<dbReference type="InterPro" id="IPR000551">
    <property type="entry name" value="MerR-type_HTH_dom"/>
</dbReference>
<dbReference type="PROSITE" id="PS50937">
    <property type="entry name" value="HTH_MERR_2"/>
    <property type="match status" value="1"/>
</dbReference>
<organism evidence="5 6">
    <name type="scientific">Pseudomonas gingeri</name>
    <dbReference type="NCBI Taxonomy" id="117681"/>
    <lineage>
        <taxon>Bacteria</taxon>
        <taxon>Pseudomonadati</taxon>
        <taxon>Pseudomonadota</taxon>
        <taxon>Gammaproteobacteria</taxon>
        <taxon>Pseudomonadales</taxon>
        <taxon>Pseudomonadaceae</taxon>
        <taxon>Pseudomonas</taxon>
    </lineage>
</organism>
<dbReference type="PANTHER" id="PTHR30204">
    <property type="entry name" value="REDOX-CYCLING DRUG-SENSING TRANSCRIPTIONAL ACTIVATOR SOXR"/>
    <property type="match status" value="1"/>
</dbReference>
<sequence length="141" mass="15612">MKIGELALRSGLAASKIRFYEAQGLIRKVQRQANGYREYPAEVLQTLSIIQCAQQAGFSLEELRALVPVAETGGLGHEVMVDSLERKIDQIEAMQARLAHSKMQLLGIVNSIRNRPEGTTCTENTERVLASIQSPQPRLPL</sequence>
<evidence type="ECO:0000313" key="5">
    <source>
        <dbReference type="EMBL" id="NWB46538.1"/>
    </source>
</evidence>
<dbReference type="PRINTS" id="PR00040">
    <property type="entry name" value="HTHMERR"/>
</dbReference>
<dbReference type="SUPFAM" id="SSF46955">
    <property type="entry name" value="Putative DNA-binding domain"/>
    <property type="match status" value="1"/>
</dbReference>
<dbReference type="Pfam" id="PF13411">
    <property type="entry name" value="MerR_1"/>
    <property type="match status" value="1"/>
</dbReference>
<evidence type="ECO:0000256" key="3">
    <source>
        <dbReference type="ARBA" id="ARBA00023163"/>
    </source>
</evidence>
<dbReference type="AlphaFoldDB" id="A0A7Y7WCQ6"/>
<dbReference type="RefSeq" id="WP_177143811.1">
    <property type="nucleotide sequence ID" value="NZ_JACAPU010000011.1"/>
</dbReference>
<keyword evidence="3" id="KW-0804">Transcription</keyword>
<keyword evidence="1" id="KW-0805">Transcription regulation</keyword>
<dbReference type="InterPro" id="IPR047057">
    <property type="entry name" value="MerR_fam"/>
</dbReference>
<dbReference type="SMART" id="SM00422">
    <property type="entry name" value="HTH_MERR"/>
    <property type="match status" value="1"/>
</dbReference>
<evidence type="ECO:0000259" key="4">
    <source>
        <dbReference type="PROSITE" id="PS50937"/>
    </source>
</evidence>
<protein>
    <submittedName>
        <fullName evidence="5">MerR family DNA-binding transcriptional regulator</fullName>
    </submittedName>
</protein>
<dbReference type="Gene3D" id="1.10.1660.10">
    <property type="match status" value="1"/>
</dbReference>
<dbReference type="PROSITE" id="PS00552">
    <property type="entry name" value="HTH_MERR_1"/>
    <property type="match status" value="1"/>
</dbReference>
<comment type="caution">
    <text evidence="5">The sequence shown here is derived from an EMBL/GenBank/DDBJ whole genome shotgun (WGS) entry which is preliminary data.</text>
</comment>
<name>A0A7Y7WCQ6_9PSED</name>
<accession>A0A7Y7WCQ6</accession>
<dbReference type="GO" id="GO:0003677">
    <property type="term" value="F:DNA binding"/>
    <property type="evidence" value="ECO:0007669"/>
    <property type="project" value="UniProtKB-KW"/>
</dbReference>
<dbReference type="EMBL" id="JACAPU010000011">
    <property type="protein sequence ID" value="NWB46538.1"/>
    <property type="molecule type" value="Genomic_DNA"/>
</dbReference>
<dbReference type="GO" id="GO:0003700">
    <property type="term" value="F:DNA-binding transcription factor activity"/>
    <property type="evidence" value="ECO:0007669"/>
    <property type="project" value="InterPro"/>
</dbReference>
<feature type="domain" description="HTH merR-type" evidence="4">
    <location>
        <begin position="1"/>
        <end position="69"/>
    </location>
</feature>
<dbReference type="InterPro" id="IPR009061">
    <property type="entry name" value="DNA-bd_dom_put_sf"/>
</dbReference>
<dbReference type="PANTHER" id="PTHR30204:SF94">
    <property type="entry name" value="HEAVY METAL-DEPENDENT TRANSCRIPTIONAL REGULATOR HI_0293-RELATED"/>
    <property type="match status" value="1"/>
</dbReference>
<evidence type="ECO:0000256" key="1">
    <source>
        <dbReference type="ARBA" id="ARBA00023015"/>
    </source>
</evidence>
<evidence type="ECO:0000313" key="6">
    <source>
        <dbReference type="Proteomes" id="UP000582981"/>
    </source>
</evidence>
<dbReference type="Proteomes" id="UP000582981">
    <property type="component" value="Unassembled WGS sequence"/>
</dbReference>
<proteinExistence type="predicted"/>